<evidence type="ECO:0000313" key="2">
    <source>
        <dbReference type="Proteomes" id="UP000294919"/>
    </source>
</evidence>
<name>A0A4R2KGU0_9FIRM</name>
<sequence>MKNRKKFLIWLLFFVTIFLNVMGIYTLVELNSTDSNIVRKQAIKGAINVGEDILEQKKLIMLNGEWEFYPNNFYYPKDFIHNQGENKILLQFPGSWEGMKYHNKTLNSNGYGTYRLIIKSEMLSKEVGMLFSSAPAEAYRVYVNGEEAFSVGNPGTNKENTIQEYKTQLYHF</sequence>
<dbReference type="Gene3D" id="2.60.120.260">
    <property type="entry name" value="Galactose-binding domain-like"/>
    <property type="match status" value="1"/>
</dbReference>
<dbReference type="Proteomes" id="UP000294919">
    <property type="component" value="Unassembled WGS sequence"/>
</dbReference>
<dbReference type="AlphaFoldDB" id="A0A4R2KGU0"/>
<dbReference type="EMBL" id="SLWV01000030">
    <property type="protein sequence ID" value="TCO69669.1"/>
    <property type="molecule type" value="Genomic_DNA"/>
</dbReference>
<dbReference type="InterPro" id="IPR008979">
    <property type="entry name" value="Galactose-bd-like_sf"/>
</dbReference>
<keyword evidence="2" id="KW-1185">Reference proteome</keyword>
<reference evidence="1 2" key="1">
    <citation type="submission" date="2019-03" db="EMBL/GenBank/DDBJ databases">
        <title>Genomic Encyclopedia of Type Strains, Phase IV (KMG-IV): sequencing the most valuable type-strain genomes for metagenomic binning, comparative biology and taxonomic classification.</title>
        <authorList>
            <person name="Goeker M."/>
        </authorList>
    </citation>
    <scope>NUCLEOTIDE SEQUENCE [LARGE SCALE GENOMIC DNA]</scope>
    <source>
        <strain evidence="1 2">DSM 102940</strain>
    </source>
</reference>
<protein>
    <submittedName>
        <fullName evidence="1">Uncharacterized protein</fullName>
    </submittedName>
</protein>
<dbReference type="RefSeq" id="WP_132247375.1">
    <property type="nucleotide sequence ID" value="NZ_SLWV01000030.1"/>
</dbReference>
<evidence type="ECO:0000313" key="1">
    <source>
        <dbReference type="EMBL" id="TCO69669.1"/>
    </source>
</evidence>
<comment type="caution">
    <text evidence="1">The sequence shown here is derived from an EMBL/GenBank/DDBJ whole genome shotgun (WGS) entry which is preliminary data.</text>
</comment>
<accession>A0A4R2KGU0</accession>
<organism evidence="1 2">
    <name type="scientific">Marinisporobacter balticus</name>
    <dbReference type="NCBI Taxonomy" id="2018667"/>
    <lineage>
        <taxon>Bacteria</taxon>
        <taxon>Bacillati</taxon>
        <taxon>Bacillota</taxon>
        <taxon>Clostridia</taxon>
        <taxon>Peptostreptococcales</taxon>
        <taxon>Thermotaleaceae</taxon>
        <taxon>Marinisporobacter</taxon>
    </lineage>
</organism>
<proteinExistence type="predicted"/>
<gene>
    <name evidence="1" type="ORF">EV214_1304</name>
</gene>
<dbReference type="OrthoDB" id="9156435at2"/>
<dbReference type="SUPFAM" id="SSF49785">
    <property type="entry name" value="Galactose-binding domain-like"/>
    <property type="match status" value="1"/>
</dbReference>